<dbReference type="GeneID" id="100378528"/>
<dbReference type="Proteomes" id="UP000694865">
    <property type="component" value="Unplaced"/>
</dbReference>
<evidence type="ECO:0000313" key="3">
    <source>
        <dbReference type="Proteomes" id="UP000694865"/>
    </source>
</evidence>
<evidence type="ECO:0000313" key="4">
    <source>
        <dbReference type="RefSeq" id="XP_002736791.1"/>
    </source>
</evidence>
<protein>
    <submittedName>
        <fullName evidence="4">Uncharacterized protein LOC100378528</fullName>
    </submittedName>
</protein>
<organism evidence="3 4">
    <name type="scientific">Saccoglossus kowalevskii</name>
    <name type="common">Acorn worm</name>
    <dbReference type="NCBI Taxonomy" id="10224"/>
    <lineage>
        <taxon>Eukaryota</taxon>
        <taxon>Metazoa</taxon>
        <taxon>Hemichordata</taxon>
        <taxon>Enteropneusta</taxon>
        <taxon>Harrimaniidae</taxon>
        <taxon>Saccoglossus</taxon>
    </lineage>
</organism>
<accession>A0ABM0GT47</accession>
<gene>
    <name evidence="4" type="primary">LOC100378528</name>
</gene>
<keyword evidence="3" id="KW-1185">Reference proteome</keyword>
<name>A0ABM0GT47_SACKO</name>
<dbReference type="InterPro" id="IPR013083">
    <property type="entry name" value="Znf_RING/FYVE/PHD"/>
</dbReference>
<dbReference type="RefSeq" id="XP_002736791.1">
    <property type="nucleotide sequence ID" value="XM_002736745.1"/>
</dbReference>
<dbReference type="InterPro" id="IPR046496">
    <property type="entry name" value="DUF6589"/>
</dbReference>
<feature type="region of interest" description="Disordered" evidence="1">
    <location>
        <begin position="179"/>
        <end position="218"/>
    </location>
</feature>
<dbReference type="Pfam" id="PF20231">
    <property type="entry name" value="DUF6589"/>
    <property type="match status" value="1"/>
</dbReference>
<evidence type="ECO:0000256" key="1">
    <source>
        <dbReference type="SAM" id="MobiDB-lite"/>
    </source>
</evidence>
<evidence type="ECO:0000259" key="2">
    <source>
        <dbReference type="Pfam" id="PF20231"/>
    </source>
</evidence>
<sequence length="884" mass="100512">MSMCINCGNAFEVKAKGYKRHSLVKQVGKVECVKDALDEVYETNLTPLGHKKLTFVKRVILAVKRHDYESAISILYHRSARVRKQIATVISNKLFKCFQHVGICLGVNGTRGTIDRMRKNFDKEMYDMKSKIEEELRDDAPNISSDDGDIDVAFDNMDSRPNVHTTDGVTTIPLQELMTSPTTSSESDCSASESEISITSASSDDKSTEEGGVSYRRSLFGPDTGPGYSLCWDNVQKLSLSRYHTSSKQNKFLMWAMCFATQNRVPAMHLNDEKRELATTIPLNYFLPSQEDWDALEKRMGVVVSRIICKHLTHFKSYYSDCVVEHIIHEQSELSKKKSKVINLGVVQENPGSSKGVLAIMKHLKKYVPMQPDGTPYTILCNGDQQSVERMIDARISMAASEDPANRLAGLEPAPQEFHRRGIVLQDIMDKMYNAKSAGSKGTLYNIKTVFKHKNVKTKVMDNMNEVTDLLTFTTEGLVSLLCIKLLGLDDIDDKPANSPCEERKELRQQYLQTVSKNVVTHVWPVIDTCSISQAANSDDEEDARVFCICDPDEGVDCETWIECSAGKSCALGRWYHIECVNLEEDNLPGEDEEWWCSPDCEKSVSFCCKVYQPGIEVVKCMAGNNCLNGERFHVDCKGLVELPVDDWYCSVACYKYKEASDKKDHIAEYTTALTWKGLKYFCEKDSERENDGEAMMRTWRINMIDFWSNNHYKYLILGHRLLAGINGWMTQRISHELKYNRTANLTGGAGHNIPLDLVNEFLNNEFKDNLKHTHGQYSDSQVARTSQLVGNLGSKMDQAYFSKVIDIHISRTRASKESYVDDVRKFILTYRHDGLFDVVDGRRHKDFPDFENKITIEMPQKLRTRLHKYSTNLDAERSCLPTE</sequence>
<feature type="compositionally biased region" description="Low complexity" evidence="1">
    <location>
        <begin position="179"/>
        <end position="202"/>
    </location>
</feature>
<feature type="domain" description="DUF6589" evidence="2">
    <location>
        <begin position="281"/>
        <end position="790"/>
    </location>
</feature>
<reference evidence="4" key="1">
    <citation type="submission" date="2025-08" db="UniProtKB">
        <authorList>
            <consortium name="RefSeq"/>
        </authorList>
    </citation>
    <scope>IDENTIFICATION</scope>
    <source>
        <tissue evidence="4">Testes</tissue>
    </source>
</reference>
<dbReference type="Gene3D" id="3.30.40.10">
    <property type="entry name" value="Zinc/RING finger domain, C3HC4 (zinc finger)"/>
    <property type="match status" value="2"/>
</dbReference>
<proteinExistence type="predicted"/>